<dbReference type="HOGENOM" id="CLU_1007539_0_0_11"/>
<feature type="compositionally biased region" description="Gly residues" evidence="1">
    <location>
        <begin position="132"/>
        <end position="144"/>
    </location>
</feature>
<evidence type="ECO:0000313" key="2">
    <source>
        <dbReference type="EMBL" id="KDN82102.1"/>
    </source>
</evidence>
<reference evidence="2 3" key="1">
    <citation type="submission" date="2014-05" db="EMBL/GenBank/DDBJ databases">
        <title>Draft Genome Sequence of Kitasatospora cheerisanensis KCTC 2395.</title>
        <authorList>
            <person name="Nam D.H."/>
        </authorList>
    </citation>
    <scope>NUCLEOTIDE SEQUENCE [LARGE SCALE GENOMIC DNA]</scope>
    <source>
        <strain evidence="2 3">KCTC 2395</strain>
    </source>
</reference>
<dbReference type="Pfam" id="PF14433">
    <property type="entry name" value="SUKH-3"/>
    <property type="match status" value="1"/>
</dbReference>
<protein>
    <recommendedName>
        <fullName evidence="4">YwqJ-like deaminase</fullName>
    </recommendedName>
</protein>
<gene>
    <name evidence="2" type="ORF">KCH_61180</name>
</gene>
<name>A0A066YLS0_9ACTN</name>
<dbReference type="PATRIC" id="fig|1348663.4.peg.5921"/>
<evidence type="ECO:0008006" key="4">
    <source>
        <dbReference type="Google" id="ProtNLM"/>
    </source>
</evidence>
<dbReference type="Proteomes" id="UP000027178">
    <property type="component" value="Unassembled WGS sequence"/>
</dbReference>
<sequence length="276" mass="28733">MISDRIRISAEGGYRPVEFDAARSFLASFGELVLPLSGGGGIALVPNPAGPGEDNDEGVLAAAEAAWGRPVFPVGVRTDRPGRLLVTPEGRFCYADETGTRYLADEPVEALARLRDGGELPTVGEHLPSSGSGSGSDGGTGGRGAEPVAEELPSTASSLLVDKTLKTRTNTVGGSEPDLHPAVRAFLDALPPYLREPFAAWCAETSLISEELLLLDERRGDGAVTTLDEARPHFAGSQILSVAIREGSDPEHGKPVQPCRSCAALLAELGVEVIAG</sequence>
<dbReference type="Pfam" id="PF14431">
    <property type="entry name" value="YwqJ-deaminase"/>
    <property type="match status" value="1"/>
</dbReference>
<evidence type="ECO:0000256" key="1">
    <source>
        <dbReference type="SAM" id="MobiDB-lite"/>
    </source>
</evidence>
<keyword evidence="3" id="KW-1185">Reference proteome</keyword>
<dbReference type="eggNOG" id="ENOG5032AMI">
    <property type="taxonomic scope" value="Bacteria"/>
</dbReference>
<accession>A0A066YLS0</accession>
<evidence type="ECO:0000313" key="3">
    <source>
        <dbReference type="Proteomes" id="UP000027178"/>
    </source>
</evidence>
<proteinExistence type="predicted"/>
<comment type="caution">
    <text evidence="2">The sequence shown here is derived from an EMBL/GenBank/DDBJ whole genome shotgun (WGS) entry which is preliminary data.</text>
</comment>
<dbReference type="InterPro" id="IPR025850">
    <property type="entry name" value="SUKH-3"/>
</dbReference>
<dbReference type="InterPro" id="IPR025968">
    <property type="entry name" value="YwqJ_deaminase"/>
</dbReference>
<feature type="region of interest" description="Disordered" evidence="1">
    <location>
        <begin position="119"/>
        <end position="154"/>
    </location>
</feature>
<dbReference type="EMBL" id="JNBY01000123">
    <property type="protein sequence ID" value="KDN82102.1"/>
    <property type="molecule type" value="Genomic_DNA"/>
</dbReference>
<organism evidence="2 3">
    <name type="scientific">Kitasatospora cheerisanensis KCTC 2395</name>
    <dbReference type="NCBI Taxonomy" id="1348663"/>
    <lineage>
        <taxon>Bacteria</taxon>
        <taxon>Bacillati</taxon>
        <taxon>Actinomycetota</taxon>
        <taxon>Actinomycetes</taxon>
        <taxon>Kitasatosporales</taxon>
        <taxon>Streptomycetaceae</taxon>
        <taxon>Kitasatospora</taxon>
    </lineage>
</organism>
<dbReference type="AlphaFoldDB" id="A0A066YLS0"/>